<evidence type="ECO:0000313" key="4">
    <source>
        <dbReference type="Proteomes" id="UP000051442"/>
    </source>
</evidence>
<keyword evidence="4" id="KW-1185">Reference proteome</keyword>
<accession>A0A0R2ENX9</accession>
<dbReference type="AlphaFoldDB" id="A0A0R2ENX9"/>
<dbReference type="InterPro" id="IPR029057">
    <property type="entry name" value="PRTase-like"/>
</dbReference>
<dbReference type="InterPro" id="IPR000836">
    <property type="entry name" value="PRTase_dom"/>
</dbReference>
<dbReference type="PANTHER" id="PTHR47505">
    <property type="entry name" value="DNA UTILIZATION PROTEIN YHGH"/>
    <property type="match status" value="1"/>
</dbReference>
<sequence>MTSEITLADLLSFRRLPDPVICGNCEDQFERIDQQRTCVQCGREQEQPEICQDCVRWPEDGFKNRALYHYNDQLKRFMSQYKFNGDYRLRVIFQTAMRRAIVAWHPEMVVPIPITPVTLYQRGFNQVAGLLEGIPMVEALRTKQREKGTPQADKNRQQRLLTPQPFLLNIENDQLVNKRILIVDDVYTTGRTIRHAATLLRESGAGEVHGLTLAHG</sequence>
<dbReference type="Gene3D" id="3.40.50.2020">
    <property type="match status" value="1"/>
</dbReference>
<dbReference type="Proteomes" id="UP000051442">
    <property type="component" value="Unassembled WGS sequence"/>
</dbReference>
<dbReference type="PATRIC" id="fig|1423804.4.peg.2909"/>
<evidence type="ECO:0000313" key="3">
    <source>
        <dbReference type="EMBL" id="KRN16902.1"/>
    </source>
</evidence>
<evidence type="ECO:0000256" key="1">
    <source>
        <dbReference type="ARBA" id="ARBA00008007"/>
    </source>
</evidence>
<dbReference type="CDD" id="cd06223">
    <property type="entry name" value="PRTases_typeI"/>
    <property type="match status" value="1"/>
</dbReference>
<dbReference type="EMBL" id="AYZM01000175">
    <property type="protein sequence ID" value="KRN16902.1"/>
    <property type="molecule type" value="Genomic_DNA"/>
</dbReference>
<name>A0A0R2ENX9_9LACO</name>
<reference evidence="3 4" key="1">
    <citation type="journal article" date="2015" name="Genome Announc.">
        <title>Expanding the biotechnology potential of lactobacilli through comparative genomics of 213 strains and associated genera.</title>
        <authorList>
            <person name="Sun Z."/>
            <person name="Harris H.M."/>
            <person name="McCann A."/>
            <person name="Guo C."/>
            <person name="Argimon S."/>
            <person name="Zhang W."/>
            <person name="Yang X."/>
            <person name="Jeffery I.B."/>
            <person name="Cooney J.C."/>
            <person name="Kagawa T.F."/>
            <person name="Liu W."/>
            <person name="Song Y."/>
            <person name="Salvetti E."/>
            <person name="Wrobel A."/>
            <person name="Rasinkangas P."/>
            <person name="Parkhill J."/>
            <person name="Rea M.C."/>
            <person name="O'Sullivan O."/>
            <person name="Ritari J."/>
            <person name="Douillard F.P."/>
            <person name="Paul Ross R."/>
            <person name="Yang R."/>
            <person name="Briner A.E."/>
            <person name="Felis G.E."/>
            <person name="de Vos W.M."/>
            <person name="Barrangou R."/>
            <person name="Klaenhammer T.R."/>
            <person name="Caufield P.W."/>
            <person name="Cui Y."/>
            <person name="Zhang H."/>
            <person name="O'Toole P.W."/>
        </authorList>
    </citation>
    <scope>NUCLEOTIDE SEQUENCE [LARGE SCALE GENOMIC DNA]</scope>
    <source>
        <strain evidence="3 4">DSM 23365</strain>
    </source>
</reference>
<dbReference type="Pfam" id="PF00156">
    <property type="entry name" value="Pribosyltran"/>
    <property type="match status" value="1"/>
</dbReference>
<dbReference type="SUPFAM" id="SSF53271">
    <property type="entry name" value="PRTase-like"/>
    <property type="match status" value="1"/>
</dbReference>
<organism evidence="3 4">
    <name type="scientific">Secundilactobacillus similis DSM 23365 = JCM 2765</name>
    <dbReference type="NCBI Taxonomy" id="1423804"/>
    <lineage>
        <taxon>Bacteria</taxon>
        <taxon>Bacillati</taxon>
        <taxon>Bacillota</taxon>
        <taxon>Bacilli</taxon>
        <taxon>Lactobacillales</taxon>
        <taxon>Lactobacillaceae</taxon>
        <taxon>Secundilactobacillus</taxon>
    </lineage>
</organism>
<comment type="caution">
    <text evidence="3">The sequence shown here is derived from an EMBL/GenBank/DDBJ whole genome shotgun (WGS) entry which is preliminary data.</text>
</comment>
<dbReference type="PANTHER" id="PTHR47505:SF1">
    <property type="entry name" value="DNA UTILIZATION PROTEIN YHGH"/>
    <property type="match status" value="1"/>
</dbReference>
<dbReference type="InterPro" id="IPR051910">
    <property type="entry name" value="ComF/GntX_DNA_util-trans"/>
</dbReference>
<proteinExistence type="inferred from homology"/>
<dbReference type="STRING" id="1423804.FD14_GL002695"/>
<protein>
    <submittedName>
        <fullName evidence="3">Late competence protein</fullName>
    </submittedName>
</protein>
<feature type="domain" description="Phosphoribosyltransferase" evidence="2">
    <location>
        <begin position="124"/>
        <end position="213"/>
    </location>
</feature>
<evidence type="ECO:0000259" key="2">
    <source>
        <dbReference type="Pfam" id="PF00156"/>
    </source>
</evidence>
<gene>
    <name evidence="3" type="ORF">FD14_GL002695</name>
</gene>
<comment type="similarity">
    <text evidence="1">Belongs to the ComF/GntX family.</text>
</comment>